<evidence type="ECO:0000256" key="1">
    <source>
        <dbReference type="ARBA" id="ARBA00023015"/>
    </source>
</evidence>
<keyword evidence="3" id="KW-0804">Transcription</keyword>
<evidence type="ECO:0000256" key="3">
    <source>
        <dbReference type="ARBA" id="ARBA00023163"/>
    </source>
</evidence>
<dbReference type="Proteomes" id="UP001262410">
    <property type="component" value="Unassembled WGS sequence"/>
</dbReference>
<keyword evidence="7" id="KW-1185">Reference proteome</keyword>
<dbReference type="PANTHER" id="PTHR43537:SF44">
    <property type="entry name" value="GNTR FAMILY REGULATORY PROTEIN"/>
    <property type="match status" value="1"/>
</dbReference>
<dbReference type="GO" id="GO:0003677">
    <property type="term" value="F:DNA binding"/>
    <property type="evidence" value="ECO:0007669"/>
    <property type="project" value="UniProtKB-KW"/>
</dbReference>
<dbReference type="InterPro" id="IPR011711">
    <property type="entry name" value="GntR_C"/>
</dbReference>
<dbReference type="EMBL" id="JAVDPW010000005">
    <property type="protein sequence ID" value="MDR6290777.1"/>
    <property type="molecule type" value="Genomic_DNA"/>
</dbReference>
<dbReference type="PANTHER" id="PTHR43537">
    <property type="entry name" value="TRANSCRIPTIONAL REGULATOR, GNTR FAMILY"/>
    <property type="match status" value="1"/>
</dbReference>
<evidence type="ECO:0000256" key="4">
    <source>
        <dbReference type="SAM" id="MobiDB-lite"/>
    </source>
</evidence>
<protein>
    <submittedName>
        <fullName evidence="6">DNA-binding FadR family transcriptional regulator</fullName>
    </submittedName>
</protein>
<evidence type="ECO:0000313" key="7">
    <source>
        <dbReference type="Proteomes" id="UP001262410"/>
    </source>
</evidence>
<dbReference type="SUPFAM" id="SSF48008">
    <property type="entry name" value="GntR ligand-binding domain-like"/>
    <property type="match status" value="1"/>
</dbReference>
<accession>A0ABU1JQ81</accession>
<comment type="caution">
    <text evidence="6">The sequence shown here is derived from an EMBL/GenBank/DDBJ whole genome shotgun (WGS) entry which is preliminary data.</text>
</comment>
<keyword evidence="2 6" id="KW-0238">DNA-binding</keyword>
<dbReference type="PRINTS" id="PR00035">
    <property type="entry name" value="HTHGNTR"/>
</dbReference>
<dbReference type="InterPro" id="IPR000524">
    <property type="entry name" value="Tscrpt_reg_HTH_GntR"/>
</dbReference>
<feature type="domain" description="GntR C-terminal" evidence="5">
    <location>
        <begin position="105"/>
        <end position="227"/>
    </location>
</feature>
<dbReference type="SMART" id="SM00895">
    <property type="entry name" value="FCD"/>
    <property type="match status" value="1"/>
</dbReference>
<dbReference type="Gene3D" id="1.20.120.530">
    <property type="entry name" value="GntR ligand-binding domain-like"/>
    <property type="match status" value="1"/>
</dbReference>
<dbReference type="InterPro" id="IPR008920">
    <property type="entry name" value="TF_FadR/GntR_C"/>
</dbReference>
<feature type="region of interest" description="Disordered" evidence="4">
    <location>
        <begin position="72"/>
        <end position="98"/>
    </location>
</feature>
<organism evidence="6 7">
    <name type="scientific">Inquilinus ginsengisoli</name>
    <dbReference type="NCBI Taxonomy" id="363840"/>
    <lineage>
        <taxon>Bacteria</taxon>
        <taxon>Pseudomonadati</taxon>
        <taxon>Pseudomonadota</taxon>
        <taxon>Alphaproteobacteria</taxon>
        <taxon>Rhodospirillales</taxon>
        <taxon>Rhodospirillaceae</taxon>
        <taxon>Inquilinus</taxon>
    </lineage>
</organism>
<keyword evidence="1" id="KW-0805">Transcription regulation</keyword>
<feature type="compositionally biased region" description="Low complexity" evidence="4">
    <location>
        <begin position="72"/>
        <end position="91"/>
    </location>
</feature>
<sequence length="243" mass="25983">MNRSAPSQHPNADAQTPDPSIDDDPGQDGNLDDVVAALRGILATGQGTPSERALAERLNVKRHRLRRALDQLRAAGELAPARAGRPRTATPRRGDDLARDTNPVEIIELRMVLEPALARLAALRASPFEIMRIQRAASTPPGAVAGTVDLAFHKAVAAGARNSLAAELYALIREVATDARLRFGNSDNPSCPNRLKQRDAEHKLIADAIAARDPDAAEQAMRAHLGAVQRQILDRLGPSVAVA</sequence>
<dbReference type="Pfam" id="PF07729">
    <property type="entry name" value="FCD"/>
    <property type="match status" value="1"/>
</dbReference>
<dbReference type="RefSeq" id="WP_309795465.1">
    <property type="nucleotide sequence ID" value="NZ_JAVDPW010000005.1"/>
</dbReference>
<evidence type="ECO:0000256" key="2">
    <source>
        <dbReference type="ARBA" id="ARBA00023125"/>
    </source>
</evidence>
<feature type="compositionally biased region" description="Polar residues" evidence="4">
    <location>
        <begin position="1"/>
        <end position="18"/>
    </location>
</feature>
<dbReference type="InterPro" id="IPR036390">
    <property type="entry name" value="WH_DNA-bd_sf"/>
</dbReference>
<reference evidence="6 7" key="1">
    <citation type="submission" date="2023-07" db="EMBL/GenBank/DDBJ databases">
        <title>Sorghum-associated microbial communities from plants grown in Nebraska, USA.</title>
        <authorList>
            <person name="Schachtman D."/>
        </authorList>
    </citation>
    <scope>NUCLEOTIDE SEQUENCE [LARGE SCALE GENOMIC DNA]</scope>
    <source>
        <strain evidence="6 7">584</strain>
    </source>
</reference>
<gene>
    <name evidence="6" type="ORF">E9232_003303</name>
</gene>
<name>A0ABU1JQ81_9PROT</name>
<dbReference type="InterPro" id="IPR036388">
    <property type="entry name" value="WH-like_DNA-bd_sf"/>
</dbReference>
<proteinExistence type="predicted"/>
<dbReference type="Pfam" id="PF00392">
    <property type="entry name" value="GntR"/>
    <property type="match status" value="1"/>
</dbReference>
<evidence type="ECO:0000259" key="5">
    <source>
        <dbReference type="SMART" id="SM00895"/>
    </source>
</evidence>
<dbReference type="SUPFAM" id="SSF46785">
    <property type="entry name" value="Winged helix' DNA-binding domain"/>
    <property type="match status" value="1"/>
</dbReference>
<evidence type="ECO:0000313" key="6">
    <source>
        <dbReference type="EMBL" id="MDR6290777.1"/>
    </source>
</evidence>
<dbReference type="Gene3D" id="1.10.10.10">
    <property type="entry name" value="Winged helix-like DNA-binding domain superfamily/Winged helix DNA-binding domain"/>
    <property type="match status" value="1"/>
</dbReference>
<feature type="region of interest" description="Disordered" evidence="4">
    <location>
        <begin position="1"/>
        <end position="32"/>
    </location>
</feature>